<dbReference type="dictyBase" id="DDB_G0281499">
    <property type="gene designation" value="vinB"/>
</dbReference>
<comment type="subcellular location">
    <subcellularLocation>
        <location evidence="1">Cytoplasm</location>
    </subcellularLocation>
</comment>
<accession>Q54TU2</accession>
<dbReference type="VEuPathDB" id="AmoebaDB:DDB_G0281499"/>
<dbReference type="PhylomeDB" id="Q54TU2"/>
<dbReference type="InterPro" id="IPR006077">
    <property type="entry name" value="Vinculin/catenin"/>
</dbReference>
<dbReference type="PaxDb" id="44689-DDB0232319"/>
<evidence type="ECO:0000313" key="7">
    <source>
        <dbReference type="Proteomes" id="UP000002195"/>
    </source>
</evidence>
<keyword evidence="7" id="KW-1185">Reference proteome</keyword>
<dbReference type="EMBL" id="AAFI02000041">
    <property type="protein sequence ID" value="EAL66731.1"/>
    <property type="molecule type" value="Genomic_DNA"/>
</dbReference>
<evidence type="ECO:0000313" key="6">
    <source>
        <dbReference type="EMBL" id="EAL66731.1"/>
    </source>
</evidence>
<sequence length="1784" mass="197491">MEQLLEAISDAVSSMVLYSVEADESNAAIPNILPGAQGVKSTVDYLVDLASKSAALWDNFNQPDMKVKMIDTCDKIKESTGFLLESATILSNMPFNKPAKKILLKGAKGIMEHMVVLLQQADLYEVTRLIRYCRRCESKLKIFIGLDPGETFFATAAQDFVTSTVEVGKIVTKRIGEIDDYALKKRFEEANSSLKVEVPVVLQHFAYYQRDANDRHSFDQGHIVAKTIFSIIDEIITVARLSAKSPFDLSMIQGLDLRDDDDLKDVNILISQEKSRLLSAIEAGDGKEASRALKAIKKGLTDQIVISKALAKSTDNPIEKKRLEDAARNAEFILDSIVAQFGQAVEELLSRPDNSILFNRLKANLDTIMEASDQMVTSSARLSSNDVSEATKNLEELIEKVRGNISKSEFEKLAVNIPLLQPTFNDILDIVDGIAMGTQDATIKQSLEFASKEGRNRGSEIIGRLEQLSKQLEKNPNNKREIELEMNQLLTQLNQIGRDLLKAVSLGTSNQIYETHKSIEENLAKLKQAVLSNDQKEVTTALRAIRKGMNDQLNIAKSIERITEDQQMKDALQAAILKADEELNDLIKNLYTSTQEAMLDSSNPKAIAKLDESIRGIDEMNQSFLGAVSRDIMTENTKQMELKLAQLVHSLKSGDQQLTVQVLKGVIEDIKKQGLVAELASNSIKDSDEHRANRIKERAVDLTNTGPNLVKSVKANLIEMNSDNLSALVQNIGQIRETNKDLNNAVFMSTEEELLENSAKIDQEMRRIQTALANGKPITEQEINSLMKKMNNQIRLAHQHAKSMKDPNSKKILLDTTDNLNKLVSLLVDACKQSIDNPSDEKAKQKVKDLLNEAIKANLDLIGNSFSTAEELVYGTPNLLKLISKLEEAMANGDLDEIKRCFKELNEELSKQLFLARIAEASITDPERKKQLLEAIADLERLQTDLYPSVMEFISNPNSKEARENLQQLLRKLKNDVERVSSISSTSPSEHLESKSYAVANELNKVERGLHSNNQAEVNDGANKAIAGIKQQIQLSKHIAEHTDNIAQKREIIDLSDRLEKQALVLQQAIKESLANPSSAAHKEKVYQASCATRTLMAQLIAASSSKVPEEQIITTAQSIKRDLDNLSIALAKGGKDAEKAIKEFKSGETKQKIELLKAYASKVQNPHQKKQINQAIAQLEENVKQSIDFVEKTIGTTTDKPSTVEQQKKLKELIDNSSVAANQVISVSTGSNEDRLLSKAVKINETLDRISKSAHGGNKADVDSNVKELREELGDTIQLIKQASENVKDPHKKVALNEIAEKLKLVSQPISNAANNTISKPSDNASKTELNNLINQTKELLGKAVVNSTNNDNPTQQLDQVLYKASNDINRLNNAVESGDQKSIGDSLTNLKDTENRLKILGNSLPSNSVESEKVKKSIQEISNQVLPSIINNATVILTQPKDSNNSKSIVNKESKKALSDLSNVISITNKSPEEKIIANGTVLHRDTDQLNTSTKQSKIDPTQVQNNVDTIYKTVAEQTLLARALANQTSNTSRKQSLQDKSDQLEKLLPELEKANKDIQSSASSGKPVDKQMVDRLDKITNDIKSINQSIVSEAINEKLEKEHKEREIREAAYREEQERLRREKEEREKAQQDEVLAAAQKIAERTKNLNKDQTPEGKLYSTAQGIAGIMRDLSIAATTNDKKGMITCSKLLAEQVALYLQQAKETASKCTDPKLKEQIITAAQAAKNFTVQLKIIAAVKAASDDDDPSSNKQQLVKCAKGLAKAIVGTINAVEIGQIRVK</sequence>
<evidence type="ECO:0000256" key="3">
    <source>
        <dbReference type="ARBA" id="ARBA00022490"/>
    </source>
</evidence>
<evidence type="ECO:0008006" key="8">
    <source>
        <dbReference type="Google" id="ProtNLM"/>
    </source>
</evidence>
<dbReference type="GO" id="GO:0051015">
    <property type="term" value="F:actin filament binding"/>
    <property type="evidence" value="ECO:0007669"/>
    <property type="project" value="InterPro"/>
</dbReference>
<keyword evidence="5" id="KW-0175">Coiled coil</keyword>
<dbReference type="FunFam" id="1.20.120.230:FF:000047">
    <property type="entry name" value="Probable vinculin"/>
    <property type="match status" value="1"/>
</dbReference>
<dbReference type="IntAct" id="Q54TU2">
    <property type="interactions" value="1"/>
</dbReference>
<feature type="coiled-coil region" evidence="5">
    <location>
        <begin position="956"/>
        <end position="983"/>
    </location>
</feature>
<dbReference type="PANTHER" id="PTHR46180">
    <property type="entry name" value="VINCULIN"/>
    <property type="match status" value="1"/>
</dbReference>
<protein>
    <recommendedName>
        <fullName evidence="8">Actin binding protein</fullName>
    </recommendedName>
</protein>
<evidence type="ECO:0000256" key="4">
    <source>
        <dbReference type="ARBA" id="ARBA00023203"/>
    </source>
</evidence>
<organism evidence="6 7">
    <name type="scientific">Dictyostelium discoideum</name>
    <name type="common">Social amoeba</name>
    <dbReference type="NCBI Taxonomy" id="44689"/>
    <lineage>
        <taxon>Eukaryota</taxon>
        <taxon>Amoebozoa</taxon>
        <taxon>Evosea</taxon>
        <taxon>Eumycetozoa</taxon>
        <taxon>Dictyostelia</taxon>
        <taxon>Dictyosteliales</taxon>
        <taxon>Dictyosteliaceae</taxon>
        <taxon>Dictyostelium</taxon>
    </lineage>
</organism>
<reference evidence="6 7" key="1">
    <citation type="journal article" date="2005" name="Nature">
        <title>The genome of the social amoeba Dictyostelium discoideum.</title>
        <authorList>
            <consortium name="The Dictyostelium discoideum Sequencing Consortium"/>
            <person name="Eichinger L."/>
            <person name="Pachebat J.A."/>
            <person name="Glockner G."/>
            <person name="Rajandream M.A."/>
            <person name="Sucgang R."/>
            <person name="Berriman M."/>
            <person name="Song J."/>
            <person name="Olsen R."/>
            <person name="Szafranski K."/>
            <person name="Xu Q."/>
            <person name="Tunggal B."/>
            <person name="Kummerfeld S."/>
            <person name="Madera M."/>
            <person name="Konfortov B.A."/>
            <person name="Rivero F."/>
            <person name="Bankier A.T."/>
            <person name="Lehmann R."/>
            <person name="Hamlin N."/>
            <person name="Davies R."/>
            <person name="Gaudet P."/>
            <person name="Fey P."/>
            <person name="Pilcher K."/>
            <person name="Chen G."/>
            <person name="Saunders D."/>
            <person name="Sodergren E."/>
            <person name="Davis P."/>
            <person name="Kerhornou A."/>
            <person name="Nie X."/>
            <person name="Hall N."/>
            <person name="Anjard C."/>
            <person name="Hemphill L."/>
            <person name="Bason N."/>
            <person name="Farbrother P."/>
            <person name="Desany B."/>
            <person name="Just E."/>
            <person name="Morio T."/>
            <person name="Rost R."/>
            <person name="Churcher C."/>
            <person name="Cooper J."/>
            <person name="Haydock S."/>
            <person name="van Driessche N."/>
            <person name="Cronin A."/>
            <person name="Goodhead I."/>
            <person name="Muzny D."/>
            <person name="Mourier T."/>
            <person name="Pain A."/>
            <person name="Lu M."/>
            <person name="Harper D."/>
            <person name="Lindsay R."/>
            <person name="Hauser H."/>
            <person name="James K."/>
            <person name="Quiles M."/>
            <person name="Madan Babu M."/>
            <person name="Saito T."/>
            <person name="Buchrieser C."/>
            <person name="Wardroper A."/>
            <person name="Felder M."/>
            <person name="Thangavelu M."/>
            <person name="Johnson D."/>
            <person name="Knights A."/>
            <person name="Loulseged H."/>
            <person name="Mungall K."/>
            <person name="Oliver K."/>
            <person name="Price C."/>
            <person name="Quail M.A."/>
            <person name="Urushihara H."/>
            <person name="Hernandez J."/>
            <person name="Rabbinowitsch E."/>
            <person name="Steffen D."/>
            <person name="Sanders M."/>
            <person name="Ma J."/>
            <person name="Kohara Y."/>
            <person name="Sharp S."/>
            <person name="Simmonds M."/>
            <person name="Spiegler S."/>
            <person name="Tivey A."/>
            <person name="Sugano S."/>
            <person name="White B."/>
            <person name="Walker D."/>
            <person name="Woodward J."/>
            <person name="Winckler T."/>
            <person name="Tanaka Y."/>
            <person name="Shaulsky G."/>
            <person name="Schleicher M."/>
            <person name="Weinstock G."/>
            <person name="Rosenthal A."/>
            <person name="Cox E.C."/>
            <person name="Chisholm R.L."/>
            <person name="Gibbs R."/>
            <person name="Loomis W.F."/>
            <person name="Platzer M."/>
            <person name="Kay R.R."/>
            <person name="Williams J."/>
            <person name="Dear P.H."/>
            <person name="Noegel A.A."/>
            <person name="Barrell B."/>
            <person name="Kuspa A."/>
        </authorList>
    </citation>
    <scope>NUCLEOTIDE SEQUENCE [LARGE SCALE GENOMIC DNA]</scope>
    <source>
        <strain evidence="6 7">AX4</strain>
    </source>
</reference>
<dbReference type="GO" id="GO:0005856">
    <property type="term" value="C:cytoskeleton"/>
    <property type="evidence" value="ECO:0000314"/>
    <property type="project" value="dictyBase"/>
</dbReference>
<dbReference type="InParanoid" id="Q54TU2"/>
<name>Q54TU2_DICDI</name>
<gene>
    <name evidence="6" type="ORF">DDB_G0281499</name>
</gene>
<keyword evidence="3" id="KW-0963">Cytoplasm</keyword>
<dbReference type="eggNOG" id="KOG3681">
    <property type="taxonomic scope" value="Eukaryota"/>
</dbReference>
<dbReference type="Proteomes" id="UP000002195">
    <property type="component" value="Unassembled WGS sequence"/>
</dbReference>
<dbReference type="RefSeq" id="XP_640719.1">
    <property type="nucleotide sequence ID" value="XM_635627.1"/>
</dbReference>
<dbReference type="InterPro" id="IPR036723">
    <property type="entry name" value="Alpha-catenin/vinculin-like_sf"/>
</dbReference>
<dbReference type="GO" id="GO:0005925">
    <property type="term" value="C:focal adhesion"/>
    <property type="evidence" value="ECO:0000314"/>
    <property type="project" value="dictyBase"/>
</dbReference>
<dbReference type="AlphaFoldDB" id="Q54TU2"/>
<dbReference type="GO" id="GO:0005886">
    <property type="term" value="C:plasma membrane"/>
    <property type="evidence" value="ECO:0000318"/>
    <property type="project" value="GO_Central"/>
</dbReference>
<dbReference type="Gene3D" id="1.20.120.810">
    <property type="entry name" value="Vinculin, Vh2 four-helix bundle"/>
    <property type="match status" value="1"/>
</dbReference>
<evidence type="ECO:0000256" key="1">
    <source>
        <dbReference type="ARBA" id="ARBA00004496"/>
    </source>
</evidence>
<proteinExistence type="inferred from homology"/>
<comment type="caution">
    <text evidence="6">The sequence shown here is derived from an EMBL/GenBank/DDBJ whole genome shotgun (WGS) entry which is preliminary data.</text>
</comment>
<dbReference type="KEGG" id="ddi:DDB_G0281499"/>
<dbReference type="GO" id="GO:0007155">
    <property type="term" value="P:cell adhesion"/>
    <property type="evidence" value="ECO:0000318"/>
    <property type="project" value="GO_Central"/>
</dbReference>
<evidence type="ECO:0000256" key="5">
    <source>
        <dbReference type="SAM" id="Coils"/>
    </source>
</evidence>
<comment type="similarity">
    <text evidence="2">Belongs to the vinculin/alpha-catenin family.</text>
</comment>
<dbReference type="GeneID" id="8623108"/>
<dbReference type="HOGENOM" id="CLU_238521_0_0_1"/>
<dbReference type="OMA" id="TVQLKII"/>
<dbReference type="GO" id="GO:0005737">
    <property type="term" value="C:cytoplasm"/>
    <property type="evidence" value="ECO:0000314"/>
    <property type="project" value="dictyBase"/>
</dbReference>
<dbReference type="GO" id="GO:0044291">
    <property type="term" value="C:cell-cell contact zone"/>
    <property type="evidence" value="ECO:0000318"/>
    <property type="project" value="GO_Central"/>
</dbReference>
<dbReference type="GO" id="GO:0005912">
    <property type="term" value="C:adherens junction"/>
    <property type="evidence" value="ECO:0000318"/>
    <property type="project" value="GO_Central"/>
</dbReference>
<dbReference type="Pfam" id="PF01044">
    <property type="entry name" value="Vinculin"/>
    <property type="match status" value="1"/>
</dbReference>
<dbReference type="GO" id="GO:0045294">
    <property type="term" value="F:alpha-catenin binding"/>
    <property type="evidence" value="ECO:0000318"/>
    <property type="project" value="GO_Central"/>
</dbReference>
<feature type="coiled-coil region" evidence="5">
    <location>
        <begin position="1599"/>
        <end position="1645"/>
    </location>
</feature>
<dbReference type="GO" id="GO:0008013">
    <property type="term" value="F:beta-catenin binding"/>
    <property type="evidence" value="ECO:0000318"/>
    <property type="project" value="GO_Central"/>
</dbReference>
<keyword evidence="4" id="KW-0009">Actin-binding</keyword>
<evidence type="ECO:0000256" key="2">
    <source>
        <dbReference type="ARBA" id="ARBA00008376"/>
    </source>
</evidence>
<dbReference type="FunCoup" id="Q54TU2">
    <property type="interactions" value="3"/>
</dbReference>
<dbReference type="STRING" id="44689.Q54TU2"/>
<dbReference type="Gene3D" id="1.20.120.230">
    <property type="entry name" value="Alpha-catenin/vinculin-like"/>
    <property type="match status" value="3"/>
</dbReference>
<dbReference type="SUPFAM" id="SSF47220">
    <property type="entry name" value="alpha-catenin/vinculin-like"/>
    <property type="match status" value="4"/>
</dbReference>
<dbReference type="InterPro" id="IPR017997">
    <property type="entry name" value="Vinculin"/>
</dbReference>
<feature type="coiled-coil region" evidence="5">
    <location>
        <begin position="1537"/>
        <end position="1564"/>
    </location>
</feature>